<protein>
    <submittedName>
        <fullName evidence="3">DUF4097 domain-containing protein</fullName>
    </submittedName>
</protein>
<feature type="domain" description="DUF4097" evidence="2">
    <location>
        <begin position="142"/>
        <end position="269"/>
    </location>
</feature>
<proteinExistence type="predicted"/>
<gene>
    <name evidence="3" type="ORF">K7472_21250</name>
</gene>
<reference evidence="3 4" key="1">
    <citation type="submission" date="2021-08" db="EMBL/GenBank/DDBJ databases">
        <title>Streptomyces sp. PTM05 isolated from lichen.</title>
        <authorList>
            <person name="Somphong A."/>
            <person name="Phongsopitanun W."/>
            <person name="Tanasupawat S."/>
        </authorList>
    </citation>
    <scope>NUCLEOTIDE SEQUENCE [LARGE SCALE GENOMIC DNA]</scope>
    <source>
        <strain evidence="3 4">Ptm05</strain>
    </source>
</reference>
<dbReference type="RefSeq" id="WP_222980074.1">
    <property type="nucleotide sequence ID" value="NZ_JAINVZ010000015.1"/>
</dbReference>
<comment type="caution">
    <text evidence="3">The sequence shown here is derived from an EMBL/GenBank/DDBJ whole genome shotgun (WGS) entry which is preliminary data.</text>
</comment>
<name>A0ABS7QVX4_9ACTN</name>
<evidence type="ECO:0000313" key="4">
    <source>
        <dbReference type="Proteomes" id="UP001198565"/>
    </source>
</evidence>
<organism evidence="3 4">
    <name type="scientific">Streptantibioticus parmotrematis</name>
    <dbReference type="NCBI Taxonomy" id="2873249"/>
    <lineage>
        <taxon>Bacteria</taxon>
        <taxon>Bacillati</taxon>
        <taxon>Actinomycetota</taxon>
        <taxon>Actinomycetes</taxon>
        <taxon>Kitasatosporales</taxon>
        <taxon>Streptomycetaceae</taxon>
        <taxon>Streptantibioticus</taxon>
    </lineage>
</organism>
<sequence length="273" mass="27654">MSASPRVLAARTRTRTPATPTPTHTRTRAAGFLALAACATLAVSGCSRSSGGSGPKHKDFALAGTSLTIDSDDSALDVRPADVEDVQVTRWFSAHTLVGSRPSVSWAMDGSTLRLRLHCSGIVADCSVRHQILVPRGVAVTVKDGNGAVTASGFSRPLTITSSNGAVDVSGSTGTLTLDSGNGRVVASGVRSKEVHAGSSNGEVRVDFAAVPDRVTTSTSNGPVTIGLPHASYAVTATSDNGHASVSVPQDSASGHVVTAHSSNGSITVRTAS</sequence>
<feature type="region of interest" description="Disordered" evidence="1">
    <location>
        <begin position="1"/>
        <end position="25"/>
    </location>
</feature>
<feature type="compositionally biased region" description="Low complexity" evidence="1">
    <location>
        <begin position="9"/>
        <end position="25"/>
    </location>
</feature>
<evidence type="ECO:0000313" key="3">
    <source>
        <dbReference type="EMBL" id="MBY8887345.1"/>
    </source>
</evidence>
<dbReference type="Proteomes" id="UP001198565">
    <property type="component" value="Unassembled WGS sequence"/>
</dbReference>
<evidence type="ECO:0000259" key="2">
    <source>
        <dbReference type="Pfam" id="PF13349"/>
    </source>
</evidence>
<dbReference type="Pfam" id="PF13349">
    <property type="entry name" value="DUF4097"/>
    <property type="match status" value="1"/>
</dbReference>
<feature type="compositionally biased region" description="Polar residues" evidence="1">
    <location>
        <begin position="260"/>
        <end position="273"/>
    </location>
</feature>
<evidence type="ECO:0000256" key="1">
    <source>
        <dbReference type="SAM" id="MobiDB-lite"/>
    </source>
</evidence>
<dbReference type="InterPro" id="IPR025164">
    <property type="entry name" value="Toastrack_DUF4097"/>
</dbReference>
<feature type="region of interest" description="Disordered" evidence="1">
    <location>
        <begin position="245"/>
        <end position="273"/>
    </location>
</feature>
<dbReference type="EMBL" id="JAINVZ010000015">
    <property type="protein sequence ID" value="MBY8887345.1"/>
    <property type="molecule type" value="Genomic_DNA"/>
</dbReference>
<accession>A0ABS7QVX4</accession>
<keyword evidence="4" id="KW-1185">Reference proteome</keyword>